<accession>A0A8C3BZ35</accession>
<sequence length="84" mass="9317">MRIRSEVRQAREMAGACSQIWRSWVRHGSPASASACQEQWEVVPPAPGPWGLHRNCSAKGSEKLSVVALSLYARFRPSHGRAKC</sequence>
<proteinExistence type="predicted"/>
<reference evidence="1" key="2">
    <citation type="submission" date="2025-08" db="UniProtKB">
        <authorList>
            <consortium name="Ensembl"/>
        </authorList>
    </citation>
    <scope>IDENTIFICATION</scope>
</reference>
<name>A0A8C3BZ35_CAIMO</name>
<dbReference type="Ensembl" id="ENSCMMT00000014946.1">
    <property type="protein sequence ID" value="ENSCMMP00000013557.1"/>
    <property type="gene ID" value="ENSCMMG00000008629.1"/>
</dbReference>
<dbReference type="AlphaFoldDB" id="A0A8C3BZ35"/>
<evidence type="ECO:0000313" key="1">
    <source>
        <dbReference type="Ensembl" id="ENSCMMP00000013557.1"/>
    </source>
</evidence>
<organism evidence="1 2">
    <name type="scientific">Cairina moschata</name>
    <name type="common">Muscovy duck</name>
    <dbReference type="NCBI Taxonomy" id="8855"/>
    <lineage>
        <taxon>Eukaryota</taxon>
        <taxon>Metazoa</taxon>
        <taxon>Chordata</taxon>
        <taxon>Craniata</taxon>
        <taxon>Vertebrata</taxon>
        <taxon>Euteleostomi</taxon>
        <taxon>Archelosauria</taxon>
        <taxon>Archosauria</taxon>
        <taxon>Dinosauria</taxon>
        <taxon>Saurischia</taxon>
        <taxon>Theropoda</taxon>
        <taxon>Coelurosauria</taxon>
        <taxon>Aves</taxon>
        <taxon>Neognathae</taxon>
        <taxon>Galloanserae</taxon>
        <taxon>Anseriformes</taxon>
        <taxon>Anatidae</taxon>
        <taxon>Anatinae</taxon>
        <taxon>Cairina</taxon>
    </lineage>
</organism>
<reference evidence="1" key="1">
    <citation type="submission" date="2018-09" db="EMBL/GenBank/DDBJ databases">
        <title>Common duck and Muscovy duck high density SNP chip.</title>
        <authorList>
            <person name="Vignal A."/>
            <person name="Thebault N."/>
            <person name="Warren W.C."/>
        </authorList>
    </citation>
    <scope>NUCLEOTIDE SEQUENCE [LARGE SCALE GENOMIC DNA]</scope>
</reference>
<evidence type="ECO:0000313" key="2">
    <source>
        <dbReference type="Proteomes" id="UP000694556"/>
    </source>
</evidence>
<dbReference type="Proteomes" id="UP000694556">
    <property type="component" value="Chromosome 9"/>
</dbReference>
<reference evidence="1" key="3">
    <citation type="submission" date="2025-09" db="UniProtKB">
        <authorList>
            <consortium name="Ensembl"/>
        </authorList>
    </citation>
    <scope>IDENTIFICATION</scope>
</reference>
<protein>
    <submittedName>
        <fullName evidence="1">Uncharacterized protein</fullName>
    </submittedName>
</protein>
<keyword evidence="2" id="KW-1185">Reference proteome</keyword>